<sequence>MVTLTLPYRQGELEGIRAGDEVVISGVLYVGRDQVHKRLYEAIASGKPLPFDFCGNGIYYMGPSPAPEGWPIGAAGPTTSARMDPYTPCLMEHGLRLSIGKGPRSEDVRLACQRTASVYLQAYGGCGALYGRTVRKVENVAYPELGPEALIRLTVEDFPAICIIDSRGRLLGI</sequence>
<evidence type="ECO:0000313" key="5">
    <source>
        <dbReference type="Proteomes" id="UP000823633"/>
    </source>
</evidence>
<reference evidence="4" key="1">
    <citation type="submission" date="2020-10" db="EMBL/GenBank/DDBJ databases">
        <authorList>
            <person name="Gilroy R."/>
        </authorList>
    </citation>
    <scope>NUCLEOTIDE SEQUENCE</scope>
    <source>
        <strain evidence="4">11167</strain>
    </source>
</reference>
<organism evidence="4 5">
    <name type="scientific">Candidatus Aphodenecus pullistercoris</name>
    <dbReference type="NCBI Taxonomy" id="2840669"/>
    <lineage>
        <taxon>Bacteria</taxon>
        <taxon>Pseudomonadati</taxon>
        <taxon>Spirochaetota</taxon>
        <taxon>Spirochaetia</taxon>
        <taxon>Spirochaetales</taxon>
        <taxon>Candidatus Aphodenecus</taxon>
    </lineage>
</organism>
<dbReference type="SUPFAM" id="SSF117457">
    <property type="entry name" value="FumA C-terminal domain-like"/>
    <property type="match status" value="1"/>
</dbReference>
<dbReference type="Gene3D" id="3.20.130.10">
    <property type="entry name" value="Fe-S hydro-lyase, tartrate dehydratase beta-type, catalytic domain"/>
    <property type="match status" value="1"/>
</dbReference>
<gene>
    <name evidence="4" type="ORF">IAC42_07055</name>
</gene>
<dbReference type="PANTHER" id="PTHR43351:SF2">
    <property type="entry name" value="L(+)-TARTRATE DEHYDRATASE SUBUNIT BETA-RELATED"/>
    <property type="match status" value="1"/>
</dbReference>
<proteinExistence type="inferred from homology"/>
<dbReference type="AlphaFoldDB" id="A0A9D9E8Z7"/>
<accession>A0A9D9E8Z7</accession>
<name>A0A9D9E8Z7_9SPIR</name>
<protein>
    <submittedName>
        <fullName evidence="4">Fumarate hydratase C-terminal domain-containing protein</fullName>
    </submittedName>
</protein>
<dbReference type="InterPro" id="IPR036660">
    <property type="entry name" value="Fe-S_hydroAse_TtdB_cat_sf"/>
</dbReference>
<comment type="caution">
    <text evidence="4">The sequence shown here is derived from an EMBL/GenBank/DDBJ whole genome shotgun (WGS) entry which is preliminary data.</text>
</comment>
<dbReference type="Pfam" id="PF05683">
    <property type="entry name" value="Fumerase_C"/>
    <property type="match status" value="1"/>
</dbReference>
<reference evidence="4" key="2">
    <citation type="journal article" date="2021" name="PeerJ">
        <title>Extensive microbial diversity within the chicken gut microbiome revealed by metagenomics and culture.</title>
        <authorList>
            <person name="Gilroy R."/>
            <person name="Ravi A."/>
            <person name="Getino M."/>
            <person name="Pursley I."/>
            <person name="Horton D.L."/>
            <person name="Alikhan N.F."/>
            <person name="Baker D."/>
            <person name="Gharbi K."/>
            <person name="Hall N."/>
            <person name="Watson M."/>
            <person name="Adriaenssens E.M."/>
            <person name="Foster-Nyarko E."/>
            <person name="Jarju S."/>
            <person name="Secka A."/>
            <person name="Antonio M."/>
            <person name="Oren A."/>
            <person name="Chaudhuri R.R."/>
            <person name="La Ragione R."/>
            <person name="Hildebrand F."/>
            <person name="Pallen M.J."/>
        </authorList>
    </citation>
    <scope>NUCLEOTIDE SEQUENCE</scope>
    <source>
        <strain evidence="4">11167</strain>
    </source>
</reference>
<feature type="domain" description="Fe-S hydro-lyase tartrate dehydratase beta-type catalytic" evidence="3">
    <location>
        <begin position="4"/>
        <end position="169"/>
    </location>
</feature>
<dbReference type="NCBIfam" id="TIGR00723">
    <property type="entry name" value="ttdB_fumA_fumB"/>
    <property type="match status" value="1"/>
</dbReference>
<dbReference type="GO" id="GO:0016836">
    <property type="term" value="F:hydro-lyase activity"/>
    <property type="evidence" value="ECO:0007669"/>
    <property type="project" value="InterPro"/>
</dbReference>
<keyword evidence="2" id="KW-0456">Lyase</keyword>
<evidence type="ECO:0000256" key="2">
    <source>
        <dbReference type="ARBA" id="ARBA00023239"/>
    </source>
</evidence>
<dbReference type="InterPro" id="IPR004647">
    <property type="entry name" value="Fe-S_hydro-lyase_TtdB-typ_cat"/>
</dbReference>
<evidence type="ECO:0000259" key="3">
    <source>
        <dbReference type="Pfam" id="PF05683"/>
    </source>
</evidence>
<comment type="similarity">
    <text evidence="1">Belongs to the class-I fumarase family.</text>
</comment>
<dbReference type="Proteomes" id="UP000823633">
    <property type="component" value="Unassembled WGS sequence"/>
</dbReference>
<dbReference type="EMBL" id="JADIMU010000045">
    <property type="protein sequence ID" value="MBO8443502.1"/>
    <property type="molecule type" value="Genomic_DNA"/>
</dbReference>
<dbReference type="PANTHER" id="PTHR43351">
    <property type="entry name" value="L(+)-TARTRATE DEHYDRATASE SUBUNIT BETA"/>
    <property type="match status" value="1"/>
</dbReference>
<evidence type="ECO:0000256" key="1">
    <source>
        <dbReference type="ARBA" id="ARBA00008876"/>
    </source>
</evidence>
<evidence type="ECO:0000313" key="4">
    <source>
        <dbReference type="EMBL" id="MBO8443502.1"/>
    </source>
</evidence>